<dbReference type="Gene3D" id="3.10.110.10">
    <property type="entry name" value="Ubiquitin Conjugating Enzyme"/>
    <property type="match status" value="1"/>
</dbReference>
<gene>
    <name evidence="9" type="ORF">LAFE_0C01882G</name>
</gene>
<dbReference type="SUPFAM" id="SSF54495">
    <property type="entry name" value="UBC-like"/>
    <property type="match status" value="1"/>
</dbReference>
<evidence type="ECO:0000259" key="8">
    <source>
        <dbReference type="Pfam" id="PF05773"/>
    </source>
</evidence>
<keyword evidence="10" id="KW-1185">Reference proteome</keyword>
<dbReference type="InterPro" id="IPR016135">
    <property type="entry name" value="UBQ-conjugating_enzyme/RWD"/>
</dbReference>
<evidence type="ECO:0000256" key="1">
    <source>
        <dbReference type="ARBA" id="ARBA00004496"/>
    </source>
</evidence>
<accession>A0A1G4M8Y6</accession>
<organism evidence="9 10">
    <name type="scientific">Lachancea fermentati</name>
    <name type="common">Zygosaccharomyces fermentati</name>
    <dbReference type="NCBI Taxonomy" id="4955"/>
    <lineage>
        <taxon>Eukaryota</taxon>
        <taxon>Fungi</taxon>
        <taxon>Dikarya</taxon>
        <taxon>Ascomycota</taxon>
        <taxon>Saccharomycotina</taxon>
        <taxon>Saccharomycetes</taxon>
        <taxon>Saccharomycetales</taxon>
        <taxon>Saccharomycetaceae</taxon>
        <taxon>Lachancea</taxon>
    </lineage>
</organism>
<evidence type="ECO:0000313" key="9">
    <source>
        <dbReference type="EMBL" id="SCW00333.1"/>
    </source>
</evidence>
<evidence type="ECO:0000256" key="4">
    <source>
        <dbReference type="ARBA" id="ARBA00022491"/>
    </source>
</evidence>
<dbReference type="InterPro" id="IPR006575">
    <property type="entry name" value="RWD_dom"/>
</dbReference>
<dbReference type="SUPFAM" id="SSF54211">
    <property type="entry name" value="Ribosomal protein S5 domain 2-like"/>
    <property type="match status" value="1"/>
</dbReference>
<feature type="domain" description="Impact N-terminal" evidence="7">
    <location>
        <begin position="157"/>
        <end position="263"/>
    </location>
</feature>
<dbReference type="OrthoDB" id="69641at2759"/>
<evidence type="ECO:0000259" key="7">
    <source>
        <dbReference type="Pfam" id="PF01205"/>
    </source>
</evidence>
<keyword evidence="5" id="KW-0810">Translation regulation</keyword>
<dbReference type="InterPro" id="IPR001498">
    <property type="entry name" value="Impact_N"/>
</dbReference>
<dbReference type="GO" id="GO:0140469">
    <property type="term" value="P:GCN2-mediated signaling"/>
    <property type="evidence" value="ECO:0007669"/>
    <property type="project" value="TreeGrafter"/>
</dbReference>
<dbReference type="OMA" id="HLMQVMD"/>
<dbReference type="EMBL" id="LT598485">
    <property type="protein sequence ID" value="SCW00333.1"/>
    <property type="molecule type" value="Genomic_DNA"/>
</dbReference>
<keyword evidence="3" id="KW-0963">Cytoplasm</keyword>
<evidence type="ECO:0000313" key="10">
    <source>
        <dbReference type="Proteomes" id="UP000190831"/>
    </source>
</evidence>
<proteinExistence type="inferred from homology"/>
<keyword evidence="6" id="KW-0346">Stress response</keyword>
<evidence type="ECO:0000256" key="6">
    <source>
        <dbReference type="ARBA" id="ARBA00023016"/>
    </source>
</evidence>
<dbReference type="AlphaFoldDB" id="A0A1G4M8Y6"/>
<dbReference type="Gene3D" id="3.30.230.30">
    <property type="entry name" value="Impact, N-terminal domain"/>
    <property type="match status" value="1"/>
</dbReference>
<dbReference type="GO" id="GO:0005737">
    <property type="term" value="C:cytoplasm"/>
    <property type="evidence" value="ECO:0007669"/>
    <property type="project" value="UniProtKB-SubCell"/>
</dbReference>
<evidence type="ECO:0000256" key="5">
    <source>
        <dbReference type="ARBA" id="ARBA00022845"/>
    </source>
</evidence>
<dbReference type="InterPro" id="IPR023582">
    <property type="entry name" value="Impact"/>
</dbReference>
<keyword evidence="4" id="KW-0678">Repressor</keyword>
<dbReference type="STRING" id="4955.A0A1G4M8Y6"/>
<dbReference type="Pfam" id="PF01205">
    <property type="entry name" value="Impact_N"/>
    <property type="match status" value="1"/>
</dbReference>
<evidence type="ECO:0000256" key="3">
    <source>
        <dbReference type="ARBA" id="ARBA00022490"/>
    </source>
</evidence>
<feature type="domain" description="RWD" evidence="8">
    <location>
        <begin position="7"/>
        <end position="98"/>
    </location>
</feature>
<dbReference type="PANTHER" id="PTHR16301:SF25">
    <property type="entry name" value="PROTEIN IMPACT"/>
    <property type="match status" value="1"/>
</dbReference>
<dbReference type="Proteomes" id="UP000190831">
    <property type="component" value="Chromosome C"/>
</dbReference>
<dbReference type="InterPro" id="IPR036956">
    <property type="entry name" value="Impact_N_sf"/>
</dbReference>
<dbReference type="GO" id="GO:0006446">
    <property type="term" value="P:regulation of translational initiation"/>
    <property type="evidence" value="ECO:0007669"/>
    <property type="project" value="TreeGrafter"/>
</dbReference>
<evidence type="ECO:0000256" key="2">
    <source>
        <dbReference type="ARBA" id="ARBA00007665"/>
    </source>
</evidence>
<dbReference type="Pfam" id="PF05773">
    <property type="entry name" value="RWD"/>
    <property type="match status" value="1"/>
</dbReference>
<protein>
    <submittedName>
        <fullName evidence="9">LAFE_0C01882g1_1</fullName>
    </submittedName>
</protein>
<reference evidence="9 10" key="1">
    <citation type="submission" date="2016-03" db="EMBL/GenBank/DDBJ databases">
        <authorList>
            <person name="Devillers H."/>
        </authorList>
    </citation>
    <scope>NUCLEOTIDE SEQUENCE [LARGE SCALE GENOMIC DNA]</scope>
    <source>
        <strain evidence="9">CBS 6772</strain>
    </source>
</reference>
<name>A0A1G4M8Y6_LACFM</name>
<sequence length="279" mass="30317">MEEHSVERELELEAINAIYPGYVECLSDTQWVVQIPRHEHVRVHMSFPTGYPTEAAPQVLDVVAPEPRKQLVAALETAMERAWLHDVCIFDFLAEASDACDAHAEDSGHVNHDITSDEGYMADGNRAVSADASSGATAHELPDLPAVWIQSDPVVDRGSTFVAFAASVSSEADACAKLDQLRADGKIARSQHVITAWRIHGAGSVVYQDCDDDGETAAGGRVLHLLTLMDAWDVVVAVVRWFGGAHIGPDRFKHINSTAREAVLRGEFADPSKAGKKKK</sequence>
<comment type="similarity">
    <text evidence="2">Belongs to the IMPACT family.</text>
</comment>
<comment type="subcellular location">
    <subcellularLocation>
        <location evidence="1">Cytoplasm</location>
    </subcellularLocation>
</comment>
<dbReference type="PANTHER" id="PTHR16301">
    <property type="entry name" value="IMPACT-RELATED"/>
    <property type="match status" value="1"/>
</dbReference>
<dbReference type="InterPro" id="IPR020568">
    <property type="entry name" value="Ribosomal_Su5_D2-typ_SF"/>
</dbReference>